<evidence type="ECO:0000313" key="1">
    <source>
        <dbReference type="EMBL" id="SDA91956.1"/>
    </source>
</evidence>
<proteinExistence type="predicted"/>
<protein>
    <submittedName>
        <fullName evidence="1">N-acetylglucosaminyl deacetylase, LmbE family</fullName>
    </submittedName>
</protein>
<dbReference type="EMBL" id="FMXM01000016">
    <property type="protein sequence ID" value="SDA91956.1"/>
    <property type="molecule type" value="Genomic_DNA"/>
</dbReference>
<dbReference type="PANTHER" id="PTHR12993:SF11">
    <property type="entry name" value="N-ACETYLGLUCOSAMINYL-PHOSPHATIDYLINOSITOL DE-N-ACETYLASE"/>
    <property type="match status" value="1"/>
</dbReference>
<dbReference type="Pfam" id="PF02585">
    <property type="entry name" value="PIG-L"/>
    <property type="match status" value="1"/>
</dbReference>
<dbReference type="Proteomes" id="UP000198588">
    <property type="component" value="Unassembled WGS sequence"/>
</dbReference>
<dbReference type="OrthoDB" id="9790023at2"/>
<gene>
    <name evidence="1" type="ORF">SAMN02927914_04591</name>
</gene>
<dbReference type="STRING" id="1165689.SAMN02927914_04591"/>
<sequence length="225" mass="24554">MSPALGRVLVIAPHPDDEVLGCGGTMARVAAQGGEVHVAVVTRGCPPAFTEEMTQRVRGEATAAHTYLGVRQTHWLDLPAAQIAETPHTTLNTALQTLLREVMPDTLLIPFVGDVHMDHQLIFLSSLVAARPVQAQYPRTIMAYETVSETNWNAPYVTPSFVPNVFMDIEATLARKLEAASMFASQIKAFPHERSIETLRALAIVRGTAVHLRAAEAFVLLRNVI</sequence>
<dbReference type="GO" id="GO:0016811">
    <property type="term" value="F:hydrolase activity, acting on carbon-nitrogen (but not peptide) bonds, in linear amides"/>
    <property type="evidence" value="ECO:0007669"/>
    <property type="project" value="TreeGrafter"/>
</dbReference>
<evidence type="ECO:0000313" key="2">
    <source>
        <dbReference type="Proteomes" id="UP000198588"/>
    </source>
</evidence>
<accession>A0A1G5ZBL6</accession>
<reference evidence="1 2" key="1">
    <citation type="submission" date="2016-10" db="EMBL/GenBank/DDBJ databases">
        <authorList>
            <person name="de Groot N.N."/>
        </authorList>
    </citation>
    <scope>NUCLEOTIDE SEQUENCE [LARGE SCALE GENOMIC DNA]</scope>
    <source>
        <strain evidence="1 2">CGMCC 1.12097</strain>
    </source>
</reference>
<dbReference type="RefSeq" id="WP_091582601.1">
    <property type="nucleotide sequence ID" value="NZ_FMXM01000016.1"/>
</dbReference>
<dbReference type="InterPro" id="IPR024078">
    <property type="entry name" value="LmbE-like_dom_sf"/>
</dbReference>
<dbReference type="PANTHER" id="PTHR12993">
    <property type="entry name" value="N-ACETYLGLUCOSAMINYL-PHOSPHATIDYLINOSITOL DE-N-ACETYLASE-RELATED"/>
    <property type="match status" value="1"/>
</dbReference>
<dbReference type="AlphaFoldDB" id="A0A1G5ZBL6"/>
<dbReference type="SUPFAM" id="SSF102588">
    <property type="entry name" value="LmbE-like"/>
    <property type="match status" value="1"/>
</dbReference>
<dbReference type="Gene3D" id="3.40.50.10320">
    <property type="entry name" value="LmbE-like"/>
    <property type="match status" value="1"/>
</dbReference>
<organism evidence="1 2">
    <name type="scientific">Mesorhizobium qingshengii</name>
    <dbReference type="NCBI Taxonomy" id="1165689"/>
    <lineage>
        <taxon>Bacteria</taxon>
        <taxon>Pseudomonadati</taxon>
        <taxon>Pseudomonadota</taxon>
        <taxon>Alphaproteobacteria</taxon>
        <taxon>Hyphomicrobiales</taxon>
        <taxon>Phyllobacteriaceae</taxon>
        <taxon>Mesorhizobium</taxon>
    </lineage>
</organism>
<name>A0A1G5ZBL6_9HYPH</name>
<dbReference type="InterPro" id="IPR003737">
    <property type="entry name" value="GlcNAc_PI_deacetylase-related"/>
</dbReference>